<dbReference type="AlphaFoldDB" id="A0A4Z2HHI7"/>
<dbReference type="Proteomes" id="UP000314294">
    <property type="component" value="Unassembled WGS sequence"/>
</dbReference>
<reference evidence="2 3" key="1">
    <citation type="submission" date="2019-03" db="EMBL/GenBank/DDBJ databases">
        <title>First draft genome of Liparis tanakae, snailfish: a comprehensive survey of snailfish specific genes.</title>
        <authorList>
            <person name="Kim W."/>
            <person name="Song I."/>
            <person name="Jeong J.-H."/>
            <person name="Kim D."/>
            <person name="Kim S."/>
            <person name="Ryu S."/>
            <person name="Song J.Y."/>
            <person name="Lee S.K."/>
        </authorList>
    </citation>
    <scope>NUCLEOTIDE SEQUENCE [LARGE SCALE GENOMIC DNA]</scope>
    <source>
        <tissue evidence="2">Muscle</tissue>
    </source>
</reference>
<proteinExistence type="predicted"/>
<protein>
    <submittedName>
        <fullName evidence="2">Uncharacterized protein</fullName>
    </submittedName>
</protein>
<feature type="compositionally biased region" description="Basic residues" evidence="1">
    <location>
        <begin position="76"/>
        <end position="85"/>
    </location>
</feature>
<keyword evidence="3" id="KW-1185">Reference proteome</keyword>
<accession>A0A4Z2HHI7</accession>
<comment type="caution">
    <text evidence="2">The sequence shown here is derived from an EMBL/GenBank/DDBJ whole genome shotgun (WGS) entry which is preliminary data.</text>
</comment>
<sequence length="103" mass="11853">METERRKNQNTNEEDERFPKIPGRDGRIHPIGLGEVACGSDSASEERSLCSYTSESFDDNVSNMDNEQQCNSPACRNHKPQKTHMRQVQGRSWEPMNPKTREE</sequence>
<evidence type="ECO:0000313" key="3">
    <source>
        <dbReference type="Proteomes" id="UP000314294"/>
    </source>
</evidence>
<name>A0A4Z2HHI7_9TELE</name>
<evidence type="ECO:0000256" key="1">
    <source>
        <dbReference type="SAM" id="MobiDB-lite"/>
    </source>
</evidence>
<organism evidence="2 3">
    <name type="scientific">Liparis tanakae</name>
    <name type="common">Tanaka's snailfish</name>
    <dbReference type="NCBI Taxonomy" id="230148"/>
    <lineage>
        <taxon>Eukaryota</taxon>
        <taxon>Metazoa</taxon>
        <taxon>Chordata</taxon>
        <taxon>Craniata</taxon>
        <taxon>Vertebrata</taxon>
        <taxon>Euteleostomi</taxon>
        <taxon>Actinopterygii</taxon>
        <taxon>Neopterygii</taxon>
        <taxon>Teleostei</taxon>
        <taxon>Neoteleostei</taxon>
        <taxon>Acanthomorphata</taxon>
        <taxon>Eupercaria</taxon>
        <taxon>Perciformes</taxon>
        <taxon>Cottioidei</taxon>
        <taxon>Cottales</taxon>
        <taxon>Liparidae</taxon>
        <taxon>Liparis</taxon>
    </lineage>
</organism>
<dbReference type="EMBL" id="SRLO01000236">
    <property type="protein sequence ID" value="TNN65359.1"/>
    <property type="molecule type" value="Genomic_DNA"/>
</dbReference>
<feature type="compositionally biased region" description="Basic and acidic residues" evidence="1">
    <location>
        <begin position="17"/>
        <end position="28"/>
    </location>
</feature>
<evidence type="ECO:0000313" key="2">
    <source>
        <dbReference type="EMBL" id="TNN65359.1"/>
    </source>
</evidence>
<feature type="compositionally biased region" description="Polar residues" evidence="1">
    <location>
        <begin position="64"/>
        <end position="74"/>
    </location>
</feature>
<gene>
    <name evidence="2" type="ORF">EYF80_024395</name>
</gene>
<feature type="region of interest" description="Disordered" evidence="1">
    <location>
        <begin position="1"/>
        <end position="29"/>
    </location>
</feature>
<feature type="region of interest" description="Disordered" evidence="1">
    <location>
        <begin position="64"/>
        <end position="103"/>
    </location>
</feature>